<name>A0AAN6X0G3_9PEZI</name>
<feature type="compositionally biased region" description="Polar residues" evidence="1">
    <location>
        <begin position="74"/>
        <end position="86"/>
    </location>
</feature>
<organism evidence="2 3">
    <name type="scientific">Podospora australis</name>
    <dbReference type="NCBI Taxonomy" id="1536484"/>
    <lineage>
        <taxon>Eukaryota</taxon>
        <taxon>Fungi</taxon>
        <taxon>Dikarya</taxon>
        <taxon>Ascomycota</taxon>
        <taxon>Pezizomycotina</taxon>
        <taxon>Sordariomycetes</taxon>
        <taxon>Sordariomycetidae</taxon>
        <taxon>Sordariales</taxon>
        <taxon>Podosporaceae</taxon>
        <taxon>Podospora</taxon>
    </lineage>
</organism>
<sequence>MLAYMTSKRRACSTMTSCPSNGAAETNEGGASCTQVTFEPIRTANSPRRNSEKSSPYWDAAASMCKDGARGISPTISHHTPVTPRTRSMDPGGGANSSLQRSDKGGKWQDPERNTVLNLHSSCHRAYREAHAPSRSVVGLSPFSSTLLLHALTPVSCLFFPAHCLRAVNHSLGKCFGFVQFNTLQPNYHSLPPNLDRGFTSLVGLAPSA</sequence>
<dbReference type="AlphaFoldDB" id="A0AAN6X0G3"/>
<feature type="compositionally biased region" description="Basic and acidic residues" evidence="1">
    <location>
        <begin position="101"/>
        <end position="112"/>
    </location>
</feature>
<gene>
    <name evidence="2" type="ORF">QBC35DRAFT_149062</name>
</gene>
<evidence type="ECO:0000313" key="2">
    <source>
        <dbReference type="EMBL" id="KAK4189282.1"/>
    </source>
</evidence>
<comment type="caution">
    <text evidence="2">The sequence shown here is derived from an EMBL/GenBank/DDBJ whole genome shotgun (WGS) entry which is preliminary data.</text>
</comment>
<dbReference type="EMBL" id="MU864377">
    <property type="protein sequence ID" value="KAK4189282.1"/>
    <property type="molecule type" value="Genomic_DNA"/>
</dbReference>
<evidence type="ECO:0000313" key="3">
    <source>
        <dbReference type="Proteomes" id="UP001302126"/>
    </source>
</evidence>
<proteinExistence type="predicted"/>
<accession>A0AAN6X0G3</accession>
<reference evidence="2" key="1">
    <citation type="journal article" date="2023" name="Mol. Phylogenet. Evol.">
        <title>Genome-scale phylogeny and comparative genomics of the fungal order Sordariales.</title>
        <authorList>
            <person name="Hensen N."/>
            <person name="Bonometti L."/>
            <person name="Westerberg I."/>
            <person name="Brannstrom I.O."/>
            <person name="Guillou S."/>
            <person name="Cros-Aarteil S."/>
            <person name="Calhoun S."/>
            <person name="Haridas S."/>
            <person name="Kuo A."/>
            <person name="Mondo S."/>
            <person name="Pangilinan J."/>
            <person name="Riley R."/>
            <person name="LaButti K."/>
            <person name="Andreopoulos B."/>
            <person name="Lipzen A."/>
            <person name="Chen C."/>
            <person name="Yan M."/>
            <person name="Daum C."/>
            <person name="Ng V."/>
            <person name="Clum A."/>
            <person name="Steindorff A."/>
            <person name="Ohm R.A."/>
            <person name="Martin F."/>
            <person name="Silar P."/>
            <person name="Natvig D.O."/>
            <person name="Lalanne C."/>
            <person name="Gautier V."/>
            <person name="Ament-Velasquez S.L."/>
            <person name="Kruys A."/>
            <person name="Hutchinson M.I."/>
            <person name="Powell A.J."/>
            <person name="Barry K."/>
            <person name="Miller A.N."/>
            <person name="Grigoriev I.V."/>
            <person name="Debuchy R."/>
            <person name="Gladieux P."/>
            <person name="Hiltunen Thoren M."/>
            <person name="Johannesson H."/>
        </authorList>
    </citation>
    <scope>NUCLEOTIDE SEQUENCE</scope>
    <source>
        <strain evidence="2">PSN309</strain>
    </source>
</reference>
<feature type="region of interest" description="Disordered" evidence="1">
    <location>
        <begin position="69"/>
        <end position="112"/>
    </location>
</feature>
<keyword evidence="3" id="KW-1185">Reference proteome</keyword>
<dbReference type="Proteomes" id="UP001302126">
    <property type="component" value="Unassembled WGS sequence"/>
</dbReference>
<protein>
    <submittedName>
        <fullName evidence="2">Uncharacterized protein</fullName>
    </submittedName>
</protein>
<reference evidence="2" key="2">
    <citation type="submission" date="2023-05" db="EMBL/GenBank/DDBJ databases">
        <authorList>
            <consortium name="Lawrence Berkeley National Laboratory"/>
            <person name="Steindorff A."/>
            <person name="Hensen N."/>
            <person name="Bonometti L."/>
            <person name="Westerberg I."/>
            <person name="Brannstrom I.O."/>
            <person name="Guillou S."/>
            <person name="Cros-Aarteil S."/>
            <person name="Calhoun S."/>
            <person name="Haridas S."/>
            <person name="Kuo A."/>
            <person name="Mondo S."/>
            <person name="Pangilinan J."/>
            <person name="Riley R."/>
            <person name="Labutti K."/>
            <person name="Andreopoulos B."/>
            <person name="Lipzen A."/>
            <person name="Chen C."/>
            <person name="Yanf M."/>
            <person name="Daum C."/>
            <person name="Ng V."/>
            <person name="Clum A."/>
            <person name="Ohm R."/>
            <person name="Martin F."/>
            <person name="Silar P."/>
            <person name="Natvig D."/>
            <person name="Lalanne C."/>
            <person name="Gautier V."/>
            <person name="Ament-Velasquez S.L."/>
            <person name="Kruys A."/>
            <person name="Hutchinson M.I."/>
            <person name="Powell A.J."/>
            <person name="Barry K."/>
            <person name="Miller A.N."/>
            <person name="Grigoriev I.V."/>
            <person name="Debuchy R."/>
            <person name="Gladieux P."/>
            <person name="Thoren M.H."/>
            <person name="Johannesson H."/>
        </authorList>
    </citation>
    <scope>NUCLEOTIDE SEQUENCE</scope>
    <source>
        <strain evidence="2">PSN309</strain>
    </source>
</reference>
<evidence type="ECO:0000256" key="1">
    <source>
        <dbReference type="SAM" id="MobiDB-lite"/>
    </source>
</evidence>